<feature type="domain" description="FAD-dependent oxidoreductase 2 FAD-binding" evidence="6">
    <location>
        <begin position="13"/>
        <end position="286"/>
    </location>
</feature>
<evidence type="ECO:0000256" key="2">
    <source>
        <dbReference type="ARBA" id="ARBA00022630"/>
    </source>
</evidence>
<dbReference type="SUPFAM" id="SSF51905">
    <property type="entry name" value="FAD/NAD(P)-binding domain"/>
    <property type="match status" value="1"/>
</dbReference>
<dbReference type="EMBL" id="CP091139">
    <property type="protein sequence ID" value="UUT36564.1"/>
    <property type="molecule type" value="Genomic_DNA"/>
</dbReference>
<evidence type="ECO:0000313" key="8">
    <source>
        <dbReference type="Proteomes" id="UP001054811"/>
    </source>
</evidence>
<protein>
    <submittedName>
        <fullName evidence="7">FAD-dependent oxidoreductase</fullName>
    </submittedName>
</protein>
<dbReference type="InterPro" id="IPR003953">
    <property type="entry name" value="FAD-dep_OxRdtase_2_FAD-bd"/>
</dbReference>
<name>A0ABY5NNA8_9MICO</name>
<dbReference type="PANTHER" id="PTHR43400:SF10">
    <property type="entry name" value="3-OXOSTEROID 1-DEHYDROGENASE"/>
    <property type="match status" value="1"/>
</dbReference>
<evidence type="ECO:0000256" key="1">
    <source>
        <dbReference type="ARBA" id="ARBA00001974"/>
    </source>
</evidence>
<evidence type="ECO:0000256" key="5">
    <source>
        <dbReference type="SAM" id="MobiDB-lite"/>
    </source>
</evidence>
<comment type="cofactor">
    <cofactor evidence="1">
        <name>FAD</name>
        <dbReference type="ChEBI" id="CHEBI:57692"/>
    </cofactor>
</comment>
<feature type="region of interest" description="Disordered" evidence="5">
    <location>
        <begin position="271"/>
        <end position="306"/>
    </location>
</feature>
<keyword evidence="2" id="KW-0285">Flavoprotein</keyword>
<dbReference type="InterPro" id="IPR036188">
    <property type="entry name" value="FAD/NAD-bd_sf"/>
</dbReference>
<proteinExistence type="predicted"/>
<evidence type="ECO:0000256" key="3">
    <source>
        <dbReference type="ARBA" id="ARBA00022827"/>
    </source>
</evidence>
<organism evidence="7 8">
    <name type="scientific">Microbacterium elymi</name>
    <dbReference type="NCBI Taxonomy" id="2909587"/>
    <lineage>
        <taxon>Bacteria</taxon>
        <taxon>Bacillati</taxon>
        <taxon>Actinomycetota</taxon>
        <taxon>Actinomycetes</taxon>
        <taxon>Micrococcales</taxon>
        <taxon>Microbacteriaceae</taxon>
        <taxon>Microbacterium</taxon>
    </lineage>
</organism>
<dbReference type="Pfam" id="PF00890">
    <property type="entry name" value="FAD_binding_2"/>
    <property type="match status" value="1"/>
</dbReference>
<sequence>MESGVDRLPARVDVLVLGSGAAGLVAALRAADAGASVCIAEKASLLGGTTSVGGGVMWAPATSRARAGGFDDSAEQAVAYLTAASGHVMDDETIEWYVRTAAEAVDYLLTQTRVSLTALARPDYRGEWPGAAAGGRSLDNDPFDPADIPGLADALRPSSYFPLLTMAERDELNGGAPSAELLDERRRHGVRTMGGALVGSLAASALDRGIPIVTEARAGSLRRNGEEWDVGFDSVTVGAHSVVVATGGFEWNARLRDAFLAFPITPISAPSNEGDGLEMGLTAGASRRRHDRDLGRSGARAADSAV</sequence>
<keyword evidence="4" id="KW-0560">Oxidoreductase</keyword>
<dbReference type="PRINTS" id="PR00368">
    <property type="entry name" value="FADPNR"/>
</dbReference>
<gene>
    <name evidence="7" type="ORF">L2X98_24330</name>
</gene>
<dbReference type="Gene3D" id="3.50.50.60">
    <property type="entry name" value="FAD/NAD(P)-binding domain"/>
    <property type="match status" value="1"/>
</dbReference>
<keyword evidence="3" id="KW-0274">FAD</keyword>
<evidence type="ECO:0000256" key="4">
    <source>
        <dbReference type="ARBA" id="ARBA00023002"/>
    </source>
</evidence>
<dbReference type="Proteomes" id="UP001054811">
    <property type="component" value="Chromosome"/>
</dbReference>
<evidence type="ECO:0000313" key="7">
    <source>
        <dbReference type="EMBL" id="UUT36564.1"/>
    </source>
</evidence>
<keyword evidence="8" id="KW-1185">Reference proteome</keyword>
<evidence type="ECO:0000259" key="6">
    <source>
        <dbReference type="Pfam" id="PF00890"/>
    </source>
</evidence>
<accession>A0ABY5NNA8</accession>
<reference evidence="7" key="1">
    <citation type="submission" date="2022-01" db="EMBL/GenBank/DDBJ databases">
        <title>Microbacterium eymi and Microbacterium rhizovicinus sp. nov., isolated from the rhizospheric soil of Elymus tsukushiensis, a plant native to the Dokdo Islands, Republic of Korea.</title>
        <authorList>
            <person name="Hwang Y.J."/>
        </authorList>
    </citation>
    <scope>NUCLEOTIDE SEQUENCE</scope>
    <source>
        <strain evidence="7">KUDC0405</strain>
    </source>
</reference>
<dbReference type="InterPro" id="IPR050315">
    <property type="entry name" value="FAD-oxidoreductase_2"/>
</dbReference>
<dbReference type="PANTHER" id="PTHR43400">
    <property type="entry name" value="FUMARATE REDUCTASE"/>
    <property type="match status" value="1"/>
</dbReference>